<evidence type="ECO:0000313" key="3">
    <source>
        <dbReference type="Proteomes" id="UP000305675"/>
    </source>
</evidence>
<keyword evidence="3" id="KW-1185">Reference proteome</keyword>
<dbReference type="RefSeq" id="WP_136861699.1">
    <property type="nucleotide sequence ID" value="NZ_SWCJ01000001.1"/>
</dbReference>
<gene>
    <name evidence="2" type="ORF">FCL42_02040</name>
</gene>
<evidence type="ECO:0000256" key="1">
    <source>
        <dbReference type="SAM" id="Phobius"/>
    </source>
</evidence>
<feature type="transmembrane region" description="Helical" evidence="1">
    <location>
        <begin position="6"/>
        <end position="24"/>
    </location>
</feature>
<feature type="transmembrane region" description="Helical" evidence="1">
    <location>
        <begin position="68"/>
        <end position="99"/>
    </location>
</feature>
<name>A0A4U1BVC3_9GAMM</name>
<organism evidence="2 3">
    <name type="scientific">Ferrimonas aestuarii</name>
    <dbReference type="NCBI Taxonomy" id="2569539"/>
    <lineage>
        <taxon>Bacteria</taxon>
        <taxon>Pseudomonadati</taxon>
        <taxon>Pseudomonadota</taxon>
        <taxon>Gammaproteobacteria</taxon>
        <taxon>Alteromonadales</taxon>
        <taxon>Ferrimonadaceae</taxon>
        <taxon>Ferrimonas</taxon>
    </lineage>
</organism>
<reference evidence="2 3" key="1">
    <citation type="submission" date="2019-04" db="EMBL/GenBank/DDBJ databases">
        <authorList>
            <person name="Hwang J.C."/>
        </authorList>
    </citation>
    <scope>NUCLEOTIDE SEQUENCE [LARGE SCALE GENOMIC DNA]</scope>
    <source>
        <strain evidence="2 3">IMCC35002</strain>
    </source>
</reference>
<keyword evidence="1" id="KW-0472">Membrane</keyword>
<dbReference type="EMBL" id="SWCJ01000001">
    <property type="protein sequence ID" value="TKB58551.1"/>
    <property type="molecule type" value="Genomic_DNA"/>
</dbReference>
<proteinExistence type="predicted"/>
<dbReference type="Pfam" id="PF05437">
    <property type="entry name" value="AzlD"/>
    <property type="match status" value="1"/>
</dbReference>
<dbReference type="Proteomes" id="UP000305675">
    <property type="component" value="Unassembled WGS sequence"/>
</dbReference>
<dbReference type="AlphaFoldDB" id="A0A4U1BVC3"/>
<keyword evidence="1" id="KW-0812">Transmembrane</keyword>
<evidence type="ECO:0000313" key="2">
    <source>
        <dbReference type="EMBL" id="TKB58551.1"/>
    </source>
</evidence>
<sequence length="102" mass="11471">MIFTAIIAMTLVVFASRYLFLEPRLPIRLNPKAQRFLRYASPAVLTSIWAPIVFMPENSVWLSPHNPYLIAAMAAALIAWKTKNVLLTTLVSLGLFLLLKLS</sequence>
<comment type="caution">
    <text evidence="2">The sequence shown here is derived from an EMBL/GenBank/DDBJ whole genome shotgun (WGS) entry which is preliminary data.</text>
</comment>
<protein>
    <submittedName>
        <fullName evidence="2">AzlD domain-containing protein</fullName>
    </submittedName>
</protein>
<dbReference type="OrthoDB" id="4257348at2"/>
<feature type="transmembrane region" description="Helical" evidence="1">
    <location>
        <begin position="36"/>
        <end position="56"/>
    </location>
</feature>
<keyword evidence="1" id="KW-1133">Transmembrane helix</keyword>
<accession>A0A4U1BVC3</accession>
<dbReference type="InterPro" id="IPR008407">
    <property type="entry name" value="Brnchd-chn_aa_trnsp_AzlD"/>
</dbReference>